<proteinExistence type="predicted"/>
<gene>
    <name evidence="1" type="ORF">GWR21_00875</name>
</gene>
<dbReference type="PROSITE" id="PS51257">
    <property type="entry name" value="PROKAR_LIPOPROTEIN"/>
    <property type="match status" value="1"/>
</dbReference>
<dbReference type="RefSeq" id="WP_162329901.1">
    <property type="nucleotide sequence ID" value="NZ_CP048113.1"/>
</dbReference>
<dbReference type="AlphaFoldDB" id="A0A6B9Z8A4"/>
<keyword evidence="2" id="KW-1185">Reference proteome</keyword>
<dbReference type="KEGG" id="chih:GWR21_00875"/>
<evidence type="ECO:0008006" key="3">
    <source>
        <dbReference type="Google" id="ProtNLM"/>
    </source>
</evidence>
<evidence type="ECO:0000313" key="2">
    <source>
        <dbReference type="Proteomes" id="UP000476411"/>
    </source>
</evidence>
<protein>
    <recommendedName>
        <fullName evidence="3">Lipoprotein</fullName>
    </recommendedName>
</protein>
<dbReference type="EMBL" id="CP048113">
    <property type="protein sequence ID" value="QHS58196.1"/>
    <property type="molecule type" value="Genomic_DNA"/>
</dbReference>
<organism evidence="1 2">
    <name type="scientific">Chitinophaga agri</name>
    <dbReference type="NCBI Taxonomy" id="2703787"/>
    <lineage>
        <taxon>Bacteria</taxon>
        <taxon>Pseudomonadati</taxon>
        <taxon>Bacteroidota</taxon>
        <taxon>Chitinophagia</taxon>
        <taxon>Chitinophagales</taxon>
        <taxon>Chitinophagaceae</taxon>
        <taxon>Chitinophaga</taxon>
    </lineage>
</organism>
<reference evidence="1 2" key="1">
    <citation type="submission" date="2020-01" db="EMBL/GenBank/DDBJ databases">
        <title>Complete genome sequence of Chitinophaga sp. H33E-04 isolated from quinoa roots.</title>
        <authorList>
            <person name="Weon H.-Y."/>
            <person name="Lee S.A."/>
        </authorList>
    </citation>
    <scope>NUCLEOTIDE SEQUENCE [LARGE SCALE GENOMIC DNA]</scope>
    <source>
        <strain evidence="1 2">H33E-04</strain>
    </source>
</reference>
<accession>A0A6B9Z8A4</accession>
<dbReference type="Proteomes" id="UP000476411">
    <property type="component" value="Chromosome"/>
</dbReference>
<evidence type="ECO:0000313" key="1">
    <source>
        <dbReference type="EMBL" id="QHS58196.1"/>
    </source>
</evidence>
<name>A0A6B9Z8A4_9BACT</name>
<sequence>MKKWFLISCSLSIGLFSCSEGNVTKTSSDSSHSVVDIKKDTVEKTGTPHELTQFTTDDCNQLLNRLFQGSSFKSAFPKNELIVSVDGVKDSIVSIQVSNKENNSLTTGWINLDLRKKEMADITNDPDAPVILKYQKDVLDSLLTGCTFRDTE</sequence>